<dbReference type="Proteomes" id="UP000238479">
    <property type="component" value="Chromosome 7"/>
</dbReference>
<evidence type="ECO:0000313" key="4">
    <source>
        <dbReference type="EMBL" id="PRQ16833.1"/>
    </source>
</evidence>
<keyword evidence="2" id="KW-0812">Transmembrane</keyword>
<dbReference type="InterPro" id="IPR051100">
    <property type="entry name" value="DnaJ_subfamily_B/C"/>
</dbReference>
<dbReference type="AlphaFoldDB" id="A0A2P6P4I5"/>
<accession>A0A2P6P4I5</accession>
<dbReference type="SUPFAM" id="SSF46565">
    <property type="entry name" value="Chaperone J-domain"/>
    <property type="match status" value="1"/>
</dbReference>
<dbReference type="GO" id="GO:0071218">
    <property type="term" value="P:cellular response to misfolded protein"/>
    <property type="evidence" value="ECO:0007669"/>
    <property type="project" value="TreeGrafter"/>
</dbReference>
<dbReference type="Gene3D" id="1.10.287.110">
    <property type="entry name" value="DnaJ domain"/>
    <property type="match status" value="1"/>
</dbReference>
<keyword evidence="2" id="KW-1133">Transmembrane helix</keyword>
<dbReference type="CDD" id="cd06257">
    <property type="entry name" value="DnaJ"/>
    <property type="match status" value="1"/>
</dbReference>
<dbReference type="PANTHER" id="PTHR43908:SF3">
    <property type="entry name" value="AT29763P-RELATED"/>
    <property type="match status" value="1"/>
</dbReference>
<feature type="region of interest" description="Disordered" evidence="1">
    <location>
        <begin position="26"/>
        <end position="46"/>
    </location>
</feature>
<dbReference type="PROSITE" id="PS50076">
    <property type="entry name" value="DNAJ_2"/>
    <property type="match status" value="1"/>
</dbReference>
<dbReference type="Pfam" id="PF00226">
    <property type="entry name" value="DnaJ"/>
    <property type="match status" value="1"/>
</dbReference>
<dbReference type="Gramene" id="PRQ16833">
    <property type="protein sequence ID" value="PRQ16833"/>
    <property type="gene ID" value="RchiOBHm_Chr7g0188521"/>
</dbReference>
<evidence type="ECO:0000256" key="2">
    <source>
        <dbReference type="SAM" id="Phobius"/>
    </source>
</evidence>
<evidence type="ECO:0000256" key="1">
    <source>
        <dbReference type="SAM" id="MobiDB-lite"/>
    </source>
</evidence>
<dbReference type="GO" id="GO:0005789">
    <property type="term" value="C:endoplasmic reticulum membrane"/>
    <property type="evidence" value="ECO:0007669"/>
    <property type="project" value="TreeGrafter"/>
</dbReference>
<keyword evidence="5" id="KW-1185">Reference proteome</keyword>
<proteinExistence type="predicted"/>
<dbReference type="EMBL" id="PDCK01000045">
    <property type="protein sequence ID" value="PRQ16833.1"/>
    <property type="molecule type" value="Genomic_DNA"/>
</dbReference>
<reference evidence="4 5" key="1">
    <citation type="journal article" date="2018" name="Nat. Genet.">
        <title>The Rosa genome provides new insights in the design of modern roses.</title>
        <authorList>
            <person name="Bendahmane M."/>
        </authorList>
    </citation>
    <scope>NUCLEOTIDE SEQUENCE [LARGE SCALE GENOMIC DNA]</scope>
    <source>
        <strain evidence="5">cv. Old Blush</strain>
    </source>
</reference>
<evidence type="ECO:0000313" key="5">
    <source>
        <dbReference type="Proteomes" id="UP000238479"/>
    </source>
</evidence>
<comment type="caution">
    <text evidence="4">The sequence shown here is derived from an EMBL/GenBank/DDBJ whole genome shotgun (WGS) entry which is preliminary data.</text>
</comment>
<feature type="transmembrane region" description="Helical" evidence="2">
    <location>
        <begin position="158"/>
        <end position="179"/>
    </location>
</feature>
<feature type="compositionally biased region" description="Basic residues" evidence="1">
    <location>
        <begin position="34"/>
        <end position="44"/>
    </location>
</feature>
<dbReference type="GO" id="GO:0030544">
    <property type="term" value="F:Hsp70 protein binding"/>
    <property type="evidence" value="ECO:0007669"/>
    <property type="project" value="TreeGrafter"/>
</dbReference>
<dbReference type="InterPro" id="IPR001623">
    <property type="entry name" value="DnaJ_domain"/>
</dbReference>
<organism evidence="4 5">
    <name type="scientific">Rosa chinensis</name>
    <name type="common">China rose</name>
    <dbReference type="NCBI Taxonomy" id="74649"/>
    <lineage>
        <taxon>Eukaryota</taxon>
        <taxon>Viridiplantae</taxon>
        <taxon>Streptophyta</taxon>
        <taxon>Embryophyta</taxon>
        <taxon>Tracheophyta</taxon>
        <taxon>Spermatophyta</taxon>
        <taxon>Magnoliopsida</taxon>
        <taxon>eudicotyledons</taxon>
        <taxon>Gunneridae</taxon>
        <taxon>Pentapetalae</taxon>
        <taxon>rosids</taxon>
        <taxon>fabids</taxon>
        <taxon>Rosales</taxon>
        <taxon>Rosaceae</taxon>
        <taxon>Rosoideae</taxon>
        <taxon>Rosoideae incertae sedis</taxon>
        <taxon>Rosa</taxon>
    </lineage>
</organism>
<dbReference type="InterPro" id="IPR036869">
    <property type="entry name" value="J_dom_sf"/>
</dbReference>
<evidence type="ECO:0000259" key="3">
    <source>
        <dbReference type="PROSITE" id="PS50076"/>
    </source>
</evidence>
<dbReference type="SMART" id="SM00271">
    <property type="entry name" value="DnaJ"/>
    <property type="match status" value="1"/>
</dbReference>
<gene>
    <name evidence="4" type="ORF">RchiOBHm_Chr7g0188521</name>
</gene>
<feature type="domain" description="J" evidence="3">
    <location>
        <begin position="15"/>
        <end position="76"/>
    </location>
</feature>
<dbReference type="PANTHER" id="PTHR43908">
    <property type="entry name" value="AT29763P-RELATED"/>
    <property type="match status" value="1"/>
</dbReference>
<name>A0A2P6P4I5_ROSCH</name>
<dbReference type="STRING" id="74649.A0A2P6P4I5"/>
<protein>
    <submittedName>
        <fullName evidence="4">Putative DnaJ domain-containing protein</fullName>
    </submittedName>
</protein>
<keyword evidence="2" id="KW-0472">Membrane</keyword>
<dbReference type="PRINTS" id="PR00625">
    <property type="entry name" value="JDOMAIN"/>
</dbReference>
<sequence>MDWQRAPKKSDSRRNYYDILEVPKNSSQDDLKKASRRAAMKHHPDKGGDVEKFKELGHAYKVLCDPQQRVIYDRDGEDQFGEDMYGEDRYGKDQYGEYKYSQNRYGQDWYWYWYWYGSNQYGQDWYGNRYDQGWYGQNRYGKEKYSKDRDQTGEQRDVVRLIWSLGLMVIISLIIKLFFLGEYFDY</sequence>